<feature type="transmembrane region" description="Helical" evidence="5">
    <location>
        <begin position="162"/>
        <end position="179"/>
    </location>
</feature>
<evidence type="ECO:0000256" key="5">
    <source>
        <dbReference type="SAM" id="Phobius"/>
    </source>
</evidence>
<comment type="subcellular location">
    <subcellularLocation>
        <location evidence="1">Membrane</location>
        <topology evidence="1">Multi-pass membrane protein</topology>
    </subcellularLocation>
</comment>
<feature type="transmembrane region" description="Helical" evidence="5">
    <location>
        <begin position="57"/>
        <end position="77"/>
    </location>
</feature>
<keyword evidence="6" id="KW-1185">Reference proteome</keyword>
<dbReference type="Gene3D" id="1.20.1250.20">
    <property type="entry name" value="MFS general substrate transporter like domains"/>
    <property type="match status" value="2"/>
</dbReference>
<feature type="transmembrane region" description="Helical" evidence="5">
    <location>
        <begin position="440"/>
        <end position="463"/>
    </location>
</feature>
<keyword evidence="2 5" id="KW-0812">Transmembrane</keyword>
<dbReference type="OrthoDB" id="422206at2759"/>
<dbReference type="GO" id="GO:0016020">
    <property type="term" value="C:membrane"/>
    <property type="evidence" value="ECO:0007669"/>
    <property type="project" value="UniProtKB-SubCell"/>
</dbReference>
<name>A0A9W2YBC9_BIOGL</name>
<dbReference type="InterPro" id="IPR011701">
    <property type="entry name" value="MFS"/>
</dbReference>
<gene>
    <name evidence="7 8" type="primary">LOC106079457</name>
</gene>
<feature type="transmembrane region" description="Helical" evidence="5">
    <location>
        <begin position="378"/>
        <end position="400"/>
    </location>
</feature>
<dbReference type="OMA" id="PANWIFQ"/>
<keyword evidence="4 5" id="KW-0472">Membrane</keyword>
<feature type="transmembrane region" description="Helical" evidence="5">
    <location>
        <begin position="469"/>
        <end position="488"/>
    </location>
</feature>
<dbReference type="AlphaFoldDB" id="A0A9W2YBC9"/>
<evidence type="ECO:0000256" key="2">
    <source>
        <dbReference type="ARBA" id="ARBA00022692"/>
    </source>
</evidence>
<dbReference type="RefSeq" id="XP_055860113.1">
    <property type="nucleotide sequence ID" value="XM_056004138.1"/>
</dbReference>
<feature type="transmembrane region" description="Helical" evidence="5">
    <location>
        <begin position="406"/>
        <end position="428"/>
    </location>
</feature>
<feature type="transmembrane region" description="Helical" evidence="5">
    <location>
        <begin position="124"/>
        <end position="142"/>
    </location>
</feature>
<dbReference type="Pfam" id="PF07690">
    <property type="entry name" value="MFS_1"/>
    <property type="match status" value="2"/>
</dbReference>
<feature type="transmembrane region" description="Helical" evidence="5">
    <location>
        <begin position="310"/>
        <end position="333"/>
    </location>
</feature>
<evidence type="ECO:0000256" key="3">
    <source>
        <dbReference type="ARBA" id="ARBA00022989"/>
    </source>
</evidence>
<sequence>MKTKKQHYHLELACYENNITDSLEITQDVVTEQNTTKATAEYEKDKQDVIHVYTRRWYILTVFSLFAFTQSCFWNTWGPISTSSEVAFGWTDSTVAWLTNWGPISYVITGLTFPWILQVKGLRWATVPSMLLVAIGSCFRVITSETTAATILIHIGQFLNGLAGPMAMGGIATLSAIWFPPKERFTATAIGVNLCSLGASIAFISGPALVSVEPYQNQTALLAENNTIGTPKLVNQTSRKSSNITEDRIIEGKKQIMSYMYYECGWCCLILLLTLIYFPSRPPRPPSASATTDRENYWKGIWSLRKKTDYILLAVSYGISTGVINCWASLLNVNLRPFHISETEAGWIGFYASVPGYFFSLIIGRFADLFARRSKQCILILLALSSACFILFTLMLIDSLAFTRALLYTSTIGGVTCLNCAVPLLYELGCELAFPTSEGAANGVLTLLNNIGGIIFLAVFSFPDVGSMWMNWVAIGSVTVSIPLIALVKGRFQRLEVDETIHKVTEQQVDVVEENKTIQNKQ</sequence>
<dbReference type="SUPFAM" id="SSF103473">
    <property type="entry name" value="MFS general substrate transporter"/>
    <property type="match status" value="1"/>
</dbReference>
<protein>
    <submittedName>
        <fullName evidence="7 8">Solute carrier family 49 member 4-like isoform X1</fullName>
    </submittedName>
</protein>
<evidence type="ECO:0000256" key="4">
    <source>
        <dbReference type="ARBA" id="ARBA00023136"/>
    </source>
</evidence>
<evidence type="ECO:0000313" key="6">
    <source>
        <dbReference type="Proteomes" id="UP001165740"/>
    </source>
</evidence>
<evidence type="ECO:0000313" key="8">
    <source>
        <dbReference type="RefSeq" id="XP_055860114.1"/>
    </source>
</evidence>
<accession>A0A9W2YBC9</accession>
<dbReference type="GeneID" id="106079457"/>
<evidence type="ECO:0000256" key="1">
    <source>
        <dbReference type="ARBA" id="ARBA00004141"/>
    </source>
</evidence>
<keyword evidence="3 5" id="KW-1133">Transmembrane helix</keyword>
<organism evidence="6 8">
    <name type="scientific">Biomphalaria glabrata</name>
    <name type="common">Bloodfluke planorb</name>
    <name type="synonym">Freshwater snail</name>
    <dbReference type="NCBI Taxonomy" id="6526"/>
    <lineage>
        <taxon>Eukaryota</taxon>
        <taxon>Metazoa</taxon>
        <taxon>Spiralia</taxon>
        <taxon>Lophotrochozoa</taxon>
        <taxon>Mollusca</taxon>
        <taxon>Gastropoda</taxon>
        <taxon>Heterobranchia</taxon>
        <taxon>Euthyneura</taxon>
        <taxon>Panpulmonata</taxon>
        <taxon>Hygrophila</taxon>
        <taxon>Lymnaeoidea</taxon>
        <taxon>Planorbidae</taxon>
        <taxon>Biomphalaria</taxon>
    </lineage>
</organism>
<feature type="transmembrane region" description="Helical" evidence="5">
    <location>
        <begin position="345"/>
        <end position="366"/>
    </location>
</feature>
<feature type="transmembrane region" description="Helical" evidence="5">
    <location>
        <begin position="259"/>
        <end position="278"/>
    </location>
</feature>
<dbReference type="GO" id="GO:0022857">
    <property type="term" value="F:transmembrane transporter activity"/>
    <property type="evidence" value="ECO:0007669"/>
    <property type="project" value="InterPro"/>
</dbReference>
<dbReference type="Proteomes" id="UP001165740">
    <property type="component" value="Chromosome 11"/>
</dbReference>
<dbReference type="InterPro" id="IPR049680">
    <property type="entry name" value="FLVCR1-2_SLC49-like"/>
</dbReference>
<dbReference type="RefSeq" id="XP_055860114.1">
    <property type="nucleotide sequence ID" value="XM_056004139.1"/>
</dbReference>
<dbReference type="PANTHER" id="PTHR10924">
    <property type="entry name" value="MAJOR FACILITATOR SUPERFAMILY PROTEIN-RELATED"/>
    <property type="match status" value="1"/>
</dbReference>
<dbReference type="InterPro" id="IPR036259">
    <property type="entry name" value="MFS_trans_sf"/>
</dbReference>
<feature type="transmembrane region" description="Helical" evidence="5">
    <location>
        <begin position="191"/>
        <end position="212"/>
    </location>
</feature>
<dbReference type="PANTHER" id="PTHR10924:SF27">
    <property type="entry name" value="SOLUTE CARRIER FAMILY 49 MEMBER 4"/>
    <property type="match status" value="1"/>
</dbReference>
<feature type="transmembrane region" description="Helical" evidence="5">
    <location>
        <begin position="97"/>
        <end position="117"/>
    </location>
</feature>
<reference evidence="7 8" key="1">
    <citation type="submission" date="2025-04" db="UniProtKB">
        <authorList>
            <consortium name="RefSeq"/>
        </authorList>
    </citation>
    <scope>IDENTIFICATION</scope>
</reference>
<proteinExistence type="predicted"/>
<evidence type="ECO:0000313" key="7">
    <source>
        <dbReference type="RefSeq" id="XP_055860113.1"/>
    </source>
</evidence>